<evidence type="ECO:0000256" key="3">
    <source>
        <dbReference type="ARBA" id="ARBA00022741"/>
    </source>
</evidence>
<dbReference type="EMBL" id="FXAU01000006">
    <property type="protein sequence ID" value="SMG42332.1"/>
    <property type="molecule type" value="Genomic_DNA"/>
</dbReference>
<feature type="binding site" evidence="7">
    <location>
        <position position="34"/>
    </location>
    <ligand>
        <name>substrate</name>
    </ligand>
</feature>
<dbReference type="GO" id="GO:0005829">
    <property type="term" value="C:cytosol"/>
    <property type="evidence" value="ECO:0007669"/>
    <property type="project" value="TreeGrafter"/>
</dbReference>
<gene>
    <name evidence="7" type="primary">aroK</name>
    <name evidence="8" type="ORF">SAMN05660862_3009</name>
</gene>
<dbReference type="AlphaFoldDB" id="A0A1X7KLW2"/>
<dbReference type="PANTHER" id="PTHR21087">
    <property type="entry name" value="SHIKIMATE KINASE"/>
    <property type="match status" value="1"/>
</dbReference>
<dbReference type="OrthoDB" id="9800332at2"/>
<feature type="binding site" evidence="7">
    <location>
        <position position="79"/>
    </location>
    <ligand>
        <name>substrate</name>
    </ligand>
</feature>
<comment type="function">
    <text evidence="7">Catalyzes the specific phosphorylation of the 3-hydroxyl group of shikimic acid using ATP as a cosubstrate.</text>
</comment>
<dbReference type="PANTHER" id="PTHR21087:SF16">
    <property type="entry name" value="SHIKIMATE KINASE 1, CHLOROPLASTIC"/>
    <property type="match status" value="1"/>
</dbReference>
<dbReference type="EC" id="2.7.1.71" evidence="7"/>
<dbReference type="CDD" id="cd00464">
    <property type="entry name" value="SK"/>
    <property type="match status" value="1"/>
</dbReference>
<feature type="binding site" evidence="7">
    <location>
        <position position="16"/>
    </location>
    <ligand>
        <name>Mg(2+)</name>
        <dbReference type="ChEBI" id="CHEBI:18420"/>
    </ligand>
</feature>
<keyword evidence="7" id="KW-0963">Cytoplasm</keyword>
<keyword evidence="7" id="KW-0479">Metal-binding</keyword>
<proteinExistence type="inferred from homology"/>
<dbReference type="GO" id="GO:0005524">
    <property type="term" value="F:ATP binding"/>
    <property type="evidence" value="ECO:0007669"/>
    <property type="project" value="UniProtKB-UniRule"/>
</dbReference>
<comment type="similarity">
    <text evidence="7">Belongs to the shikimate kinase family.</text>
</comment>
<protein>
    <recommendedName>
        <fullName evidence="7">Shikimate kinase</fullName>
        <shortName evidence="7">SK</shortName>
        <ecNumber evidence="7">2.7.1.71</ecNumber>
    </recommendedName>
</protein>
<keyword evidence="9" id="KW-1185">Reference proteome</keyword>
<dbReference type="Pfam" id="PF01202">
    <property type="entry name" value="SKI"/>
    <property type="match status" value="1"/>
</dbReference>
<dbReference type="InterPro" id="IPR027417">
    <property type="entry name" value="P-loop_NTPase"/>
</dbReference>
<dbReference type="InterPro" id="IPR031322">
    <property type="entry name" value="Shikimate/glucono_kinase"/>
</dbReference>
<keyword evidence="5 7" id="KW-0067">ATP-binding</keyword>
<comment type="catalytic activity">
    <reaction evidence="7">
        <text>shikimate + ATP = 3-phosphoshikimate + ADP + H(+)</text>
        <dbReference type="Rhea" id="RHEA:13121"/>
        <dbReference type="ChEBI" id="CHEBI:15378"/>
        <dbReference type="ChEBI" id="CHEBI:30616"/>
        <dbReference type="ChEBI" id="CHEBI:36208"/>
        <dbReference type="ChEBI" id="CHEBI:145989"/>
        <dbReference type="ChEBI" id="CHEBI:456216"/>
        <dbReference type="EC" id="2.7.1.71"/>
    </reaction>
</comment>
<dbReference type="RefSeq" id="WP_085473730.1">
    <property type="nucleotide sequence ID" value="NZ_CP038029.1"/>
</dbReference>
<feature type="binding site" evidence="7">
    <location>
        <position position="141"/>
    </location>
    <ligand>
        <name>substrate</name>
    </ligand>
</feature>
<feature type="binding site" evidence="7">
    <location>
        <position position="119"/>
    </location>
    <ligand>
        <name>ATP</name>
        <dbReference type="ChEBI" id="CHEBI:30616"/>
    </ligand>
</feature>
<accession>A0A1X7KLW2</accession>
<dbReference type="Proteomes" id="UP000192980">
    <property type="component" value="Unassembled WGS sequence"/>
</dbReference>
<comment type="pathway">
    <text evidence="7">Metabolic intermediate biosynthesis; chorismate biosynthesis; chorismate from D-erythrose 4-phosphate and phosphoenolpyruvate: step 5/7.</text>
</comment>
<keyword evidence="6 7" id="KW-0057">Aromatic amino acid biosynthesis</keyword>
<evidence type="ECO:0000256" key="1">
    <source>
        <dbReference type="ARBA" id="ARBA00022605"/>
    </source>
</evidence>
<keyword evidence="3 7" id="KW-0547">Nucleotide-binding</keyword>
<dbReference type="STRING" id="561061.SAMN05660862_3009"/>
<name>A0A1X7KLW2_9SPHI</name>
<comment type="subunit">
    <text evidence="7">Monomer.</text>
</comment>
<keyword evidence="4 7" id="KW-0418">Kinase</keyword>
<dbReference type="GO" id="GO:0004765">
    <property type="term" value="F:shikimate kinase activity"/>
    <property type="evidence" value="ECO:0007669"/>
    <property type="project" value="UniProtKB-UniRule"/>
</dbReference>
<evidence type="ECO:0000256" key="4">
    <source>
        <dbReference type="ARBA" id="ARBA00022777"/>
    </source>
</evidence>
<keyword evidence="7" id="KW-0460">Magnesium</keyword>
<keyword evidence="1 7" id="KW-0028">Amino-acid biosynthesis</keyword>
<dbReference type="GO" id="GO:0000287">
    <property type="term" value="F:magnesium ion binding"/>
    <property type="evidence" value="ECO:0007669"/>
    <property type="project" value="UniProtKB-UniRule"/>
</dbReference>
<dbReference type="SUPFAM" id="SSF52540">
    <property type="entry name" value="P-loop containing nucleoside triphosphate hydrolases"/>
    <property type="match status" value="1"/>
</dbReference>
<evidence type="ECO:0000256" key="7">
    <source>
        <dbReference type="HAMAP-Rule" id="MF_00109"/>
    </source>
</evidence>
<evidence type="ECO:0000313" key="8">
    <source>
        <dbReference type="EMBL" id="SMG42332.1"/>
    </source>
</evidence>
<dbReference type="InterPro" id="IPR000623">
    <property type="entry name" value="Shikimate_kinase/TSH1"/>
</dbReference>
<organism evidence="8 9">
    <name type="scientific">Sphingobacterium psychroaquaticum</name>
    <dbReference type="NCBI Taxonomy" id="561061"/>
    <lineage>
        <taxon>Bacteria</taxon>
        <taxon>Pseudomonadati</taxon>
        <taxon>Bacteroidota</taxon>
        <taxon>Sphingobacteriia</taxon>
        <taxon>Sphingobacteriales</taxon>
        <taxon>Sphingobacteriaceae</taxon>
        <taxon>Sphingobacterium</taxon>
    </lineage>
</organism>
<dbReference type="Gene3D" id="3.40.50.300">
    <property type="entry name" value="P-loop containing nucleotide triphosphate hydrolases"/>
    <property type="match status" value="1"/>
</dbReference>
<comment type="subcellular location">
    <subcellularLocation>
        <location evidence="7">Cytoplasm</location>
    </subcellularLocation>
</comment>
<dbReference type="GO" id="GO:0009423">
    <property type="term" value="P:chorismate biosynthetic process"/>
    <property type="evidence" value="ECO:0007669"/>
    <property type="project" value="UniProtKB-UniRule"/>
</dbReference>
<dbReference type="UniPathway" id="UPA00053">
    <property type="reaction ID" value="UER00088"/>
</dbReference>
<comment type="cofactor">
    <cofactor evidence="7">
        <name>Mg(2+)</name>
        <dbReference type="ChEBI" id="CHEBI:18420"/>
    </cofactor>
    <text evidence="7">Binds 1 Mg(2+) ion per subunit.</text>
</comment>
<feature type="binding site" evidence="7">
    <location>
        <position position="58"/>
    </location>
    <ligand>
        <name>substrate</name>
    </ligand>
</feature>
<dbReference type="PRINTS" id="PR01100">
    <property type="entry name" value="SHIKIMTKNASE"/>
</dbReference>
<dbReference type="HAMAP" id="MF_00109">
    <property type="entry name" value="Shikimate_kinase"/>
    <property type="match status" value="1"/>
</dbReference>
<feature type="binding site" evidence="7">
    <location>
        <begin position="12"/>
        <end position="17"/>
    </location>
    <ligand>
        <name>ATP</name>
        <dbReference type="ChEBI" id="CHEBI:30616"/>
    </ligand>
</feature>
<evidence type="ECO:0000256" key="2">
    <source>
        <dbReference type="ARBA" id="ARBA00022679"/>
    </source>
</evidence>
<sequence length="171" mass="19352">MDKPIFLIGFMGSGKTTWGKKLANRLNKKFVDLDHVLVEKVGMSIPTYFQIYGEQKFRELESQTLKEQIAPDTVISTGGGSPCYYDNMAWINENGLSLYLYLSPKALHGRLSQSNIESRPALKGLQGEDLLAFIDEKLTERAPFYTQAHIQIDQINASLDTICQQIENYVK</sequence>
<reference evidence="8 9" key="1">
    <citation type="submission" date="2017-04" db="EMBL/GenBank/DDBJ databases">
        <authorList>
            <person name="Afonso C.L."/>
            <person name="Miller P.J."/>
            <person name="Scott M.A."/>
            <person name="Spackman E."/>
            <person name="Goraichik I."/>
            <person name="Dimitrov K.M."/>
            <person name="Suarez D.L."/>
            <person name="Swayne D.E."/>
        </authorList>
    </citation>
    <scope>NUCLEOTIDE SEQUENCE [LARGE SCALE GENOMIC DNA]</scope>
    <source>
        <strain evidence="8 9">DSM 22418</strain>
    </source>
</reference>
<dbReference type="GO" id="GO:0009073">
    <property type="term" value="P:aromatic amino acid family biosynthetic process"/>
    <property type="evidence" value="ECO:0007669"/>
    <property type="project" value="UniProtKB-KW"/>
</dbReference>
<evidence type="ECO:0000256" key="6">
    <source>
        <dbReference type="ARBA" id="ARBA00023141"/>
    </source>
</evidence>
<dbReference type="GO" id="GO:0008652">
    <property type="term" value="P:amino acid biosynthetic process"/>
    <property type="evidence" value="ECO:0007669"/>
    <property type="project" value="UniProtKB-KW"/>
</dbReference>
<evidence type="ECO:0000313" key="9">
    <source>
        <dbReference type="Proteomes" id="UP000192980"/>
    </source>
</evidence>
<evidence type="ECO:0000256" key="5">
    <source>
        <dbReference type="ARBA" id="ARBA00022840"/>
    </source>
</evidence>
<comment type="caution">
    <text evidence="7">Lacks conserved residue(s) required for the propagation of feature annotation.</text>
</comment>
<keyword evidence="2 7" id="KW-0808">Transferase</keyword>